<reference evidence="3 4" key="1">
    <citation type="submission" date="2022-11" db="EMBL/GenBank/DDBJ databases">
        <title>Whole genome sequence of Eschrichtius robustus ER-17-0199.</title>
        <authorList>
            <person name="Bruniche-Olsen A."/>
            <person name="Black A.N."/>
            <person name="Fields C.J."/>
            <person name="Walden K."/>
            <person name="Dewoody J.A."/>
        </authorList>
    </citation>
    <scope>NUCLEOTIDE SEQUENCE [LARGE SCALE GENOMIC DNA]</scope>
    <source>
        <strain evidence="3">ER-17-0199</strain>
        <tissue evidence="3">Blubber</tissue>
    </source>
</reference>
<protein>
    <recommendedName>
        <fullName evidence="2">NIF system FeS cluster assembly NifU N-terminal domain-containing protein</fullName>
    </recommendedName>
</protein>
<feature type="compositionally biased region" description="Low complexity" evidence="1">
    <location>
        <begin position="25"/>
        <end position="40"/>
    </location>
</feature>
<feature type="compositionally biased region" description="Basic residues" evidence="1">
    <location>
        <begin position="161"/>
        <end position="178"/>
    </location>
</feature>
<dbReference type="AlphaFoldDB" id="A0AB34GMW1"/>
<dbReference type="Pfam" id="PF01592">
    <property type="entry name" value="NifU_N"/>
    <property type="match status" value="1"/>
</dbReference>
<dbReference type="GO" id="GO:0051536">
    <property type="term" value="F:iron-sulfur cluster binding"/>
    <property type="evidence" value="ECO:0007669"/>
    <property type="project" value="InterPro"/>
</dbReference>
<dbReference type="GO" id="GO:0016226">
    <property type="term" value="P:iron-sulfur cluster assembly"/>
    <property type="evidence" value="ECO:0007669"/>
    <property type="project" value="InterPro"/>
</dbReference>
<gene>
    <name evidence="3" type="ORF">J1605_000656</name>
</gene>
<feature type="compositionally biased region" description="Low complexity" evidence="1">
    <location>
        <begin position="352"/>
        <end position="371"/>
    </location>
</feature>
<feature type="compositionally biased region" description="Basic and acidic residues" evidence="1">
    <location>
        <begin position="98"/>
        <end position="108"/>
    </location>
</feature>
<dbReference type="EMBL" id="JAIQCJ010002152">
    <property type="protein sequence ID" value="KAJ8780613.1"/>
    <property type="molecule type" value="Genomic_DNA"/>
</dbReference>
<dbReference type="Proteomes" id="UP001159641">
    <property type="component" value="Unassembled WGS sequence"/>
</dbReference>
<feature type="compositionally biased region" description="Low complexity" evidence="1">
    <location>
        <begin position="404"/>
        <end position="425"/>
    </location>
</feature>
<feature type="region of interest" description="Disordered" evidence="1">
    <location>
        <begin position="23"/>
        <end position="505"/>
    </location>
</feature>
<dbReference type="InterPro" id="IPR002871">
    <property type="entry name" value="NIF_FeS_clus_asmbl_NifU_N"/>
</dbReference>
<evidence type="ECO:0000259" key="2">
    <source>
        <dbReference type="Pfam" id="PF01592"/>
    </source>
</evidence>
<feature type="domain" description="NIF system FeS cluster assembly NifU N-terminal" evidence="2">
    <location>
        <begin position="1"/>
        <end position="35"/>
    </location>
</feature>
<comment type="caution">
    <text evidence="3">The sequence shown here is derived from an EMBL/GenBank/DDBJ whole genome shotgun (WGS) entry which is preliminary data.</text>
</comment>
<feature type="compositionally biased region" description="Low complexity" evidence="1">
    <location>
        <begin position="489"/>
        <end position="505"/>
    </location>
</feature>
<proteinExistence type="predicted"/>
<feature type="compositionally biased region" description="Basic residues" evidence="1">
    <location>
        <begin position="452"/>
        <end position="462"/>
    </location>
</feature>
<feature type="compositionally biased region" description="Gly residues" evidence="1">
    <location>
        <begin position="312"/>
        <end position="325"/>
    </location>
</feature>
<dbReference type="GO" id="GO:0005506">
    <property type="term" value="F:iron ion binding"/>
    <property type="evidence" value="ECO:0007669"/>
    <property type="project" value="InterPro"/>
</dbReference>
<name>A0AB34GMW1_ESCRO</name>
<feature type="compositionally biased region" description="Gly residues" evidence="1">
    <location>
        <begin position="342"/>
        <end position="351"/>
    </location>
</feature>
<evidence type="ECO:0000313" key="3">
    <source>
        <dbReference type="EMBL" id="KAJ8780613.1"/>
    </source>
</evidence>
<dbReference type="Gene3D" id="3.90.1010.10">
    <property type="match status" value="1"/>
</dbReference>
<keyword evidence="4" id="KW-1185">Reference proteome</keyword>
<evidence type="ECO:0000256" key="1">
    <source>
        <dbReference type="SAM" id="MobiDB-lite"/>
    </source>
</evidence>
<evidence type="ECO:0000313" key="4">
    <source>
        <dbReference type="Proteomes" id="UP001159641"/>
    </source>
</evidence>
<dbReference type="PRINTS" id="PR01217">
    <property type="entry name" value="PRICHEXTENSN"/>
</dbReference>
<sequence length="658" mass="68974">MKLQIQADEKRKMVNGRFKTFGCGSAIASSSSASKSSINSQGKIQEDFPKSDGSAILAWNFQHPPPGRGRERPRPSPAAPSCAPAPGRRPRSPAARAAADKGRAEDAPSCRARRGPFIRRGAREPGHRPQAAHLHGGFGRPRSGPAATAGPGLALAERFVRPARPRRRFLISPPRRRQPPREQPKGRFPRSSSSRGQGRRPPRGRAAAAFVPCPAWRPSSGPPPRRGAPDPDPKPRSLRPRPHRGPQDPDCRPAPGTPNQSPGPRLQIPVPQSRPEPGTSVSVPADGCGVPAAPAPAPRTPPGRGRKTRPGGRVGAGRVGAGRSGRAGDWGAMGRGGDEGRGWGSGPGVWAGAGAAVAALTSTPRPACRARSPPPQPPRPPPREMVALRPLHGRCGQVRRRGSVCRSRGGCSTPAPAPAPAAAAASVRPSDASSHRDGRGGPCPQPRETPRSRHRARRARTHRSTESPARARALRPCASPARVREPLKGAAPRPQGPAPGASKAGLPLARAGLRASGAGPRGPALAWVCLLPTRLVPSHVDVGRGRRVGACHRTRSDDSPPHGLLHCKSLRSPTLITPFQPAQLSAPSPPYAAVSRPNPGPLLQACTAWLKKAGGHTQQCSCPLKPQGALSPPPSLIRSCSQFVCMPVCCLGWPWTPA</sequence>
<accession>A0AB34GMW1</accession>
<organism evidence="3 4">
    <name type="scientific">Eschrichtius robustus</name>
    <name type="common">California gray whale</name>
    <name type="synonym">Eschrichtius gibbosus</name>
    <dbReference type="NCBI Taxonomy" id="9764"/>
    <lineage>
        <taxon>Eukaryota</taxon>
        <taxon>Metazoa</taxon>
        <taxon>Chordata</taxon>
        <taxon>Craniata</taxon>
        <taxon>Vertebrata</taxon>
        <taxon>Euteleostomi</taxon>
        <taxon>Mammalia</taxon>
        <taxon>Eutheria</taxon>
        <taxon>Laurasiatheria</taxon>
        <taxon>Artiodactyla</taxon>
        <taxon>Whippomorpha</taxon>
        <taxon>Cetacea</taxon>
        <taxon>Mysticeti</taxon>
        <taxon>Eschrichtiidae</taxon>
        <taxon>Eschrichtius</taxon>
    </lineage>
</organism>
<feature type="compositionally biased region" description="Low complexity" evidence="1">
    <location>
        <begin position="144"/>
        <end position="156"/>
    </location>
</feature>
<feature type="compositionally biased region" description="Low complexity" evidence="1">
    <location>
        <begin position="79"/>
        <end position="97"/>
    </location>
</feature>
<feature type="compositionally biased region" description="Low complexity" evidence="1">
    <location>
        <begin position="204"/>
        <end position="219"/>
    </location>
</feature>